<gene>
    <name evidence="3" type="ORF">SAMN05216212_0567</name>
</gene>
<evidence type="ECO:0000313" key="4">
    <source>
        <dbReference type="Proteomes" id="UP000199305"/>
    </source>
</evidence>
<feature type="signal peptide" evidence="1">
    <location>
        <begin position="1"/>
        <end position="21"/>
    </location>
</feature>
<feature type="domain" description="DUF4440" evidence="2">
    <location>
        <begin position="37"/>
        <end position="135"/>
    </location>
</feature>
<proteinExistence type="predicted"/>
<dbReference type="STRING" id="658219.SAMN05216212_0567"/>
<sequence length="148" mass="15605">MRTFSLAAIALGALLSLPASADDRAALAGLLDSFLAATHKKEAHQRFWAEDLVYTSSSGKRFGKETILAGFDGGDSQPATTAYSAEEVDIRLLGDTAVVAFRLVAGEGPAGKPGTGSPAEYFNTGTFVKRDGQWRAIAWQATRIPAAE</sequence>
<evidence type="ECO:0000259" key="2">
    <source>
        <dbReference type="Pfam" id="PF14534"/>
    </source>
</evidence>
<dbReference type="Pfam" id="PF14534">
    <property type="entry name" value="DUF4440"/>
    <property type="match status" value="1"/>
</dbReference>
<dbReference type="Proteomes" id="UP000199305">
    <property type="component" value="Unassembled WGS sequence"/>
</dbReference>
<organism evidence="3 4">
    <name type="scientific">Microbulbifer yueqingensis</name>
    <dbReference type="NCBI Taxonomy" id="658219"/>
    <lineage>
        <taxon>Bacteria</taxon>
        <taxon>Pseudomonadati</taxon>
        <taxon>Pseudomonadota</taxon>
        <taxon>Gammaproteobacteria</taxon>
        <taxon>Cellvibrionales</taxon>
        <taxon>Microbulbiferaceae</taxon>
        <taxon>Microbulbifer</taxon>
    </lineage>
</organism>
<dbReference type="Gene3D" id="3.10.450.50">
    <property type="match status" value="1"/>
</dbReference>
<reference evidence="4" key="1">
    <citation type="submission" date="2016-10" db="EMBL/GenBank/DDBJ databases">
        <authorList>
            <person name="Varghese N."/>
            <person name="Submissions S."/>
        </authorList>
    </citation>
    <scope>NUCLEOTIDE SEQUENCE [LARGE SCALE GENOMIC DNA]</scope>
    <source>
        <strain evidence="4">CGMCC 1.10658</strain>
    </source>
</reference>
<protein>
    <recommendedName>
        <fullName evidence="2">DUF4440 domain-containing protein</fullName>
    </recommendedName>
</protein>
<keyword evidence="4" id="KW-1185">Reference proteome</keyword>
<dbReference type="AlphaFoldDB" id="A0A1G8VGX8"/>
<dbReference type="InterPro" id="IPR027843">
    <property type="entry name" value="DUF4440"/>
</dbReference>
<feature type="chain" id="PRO_5011781614" description="DUF4440 domain-containing protein" evidence="1">
    <location>
        <begin position="22"/>
        <end position="148"/>
    </location>
</feature>
<dbReference type="EMBL" id="FNFH01000001">
    <property type="protein sequence ID" value="SDJ65361.1"/>
    <property type="molecule type" value="Genomic_DNA"/>
</dbReference>
<dbReference type="RefSeq" id="WP_091507774.1">
    <property type="nucleotide sequence ID" value="NZ_FNFH01000001.1"/>
</dbReference>
<dbReference type="SUPFAM" id="SSF54427">
    <property type="entry name" value="NTF2-like"/>
    <property type="match status" value="1"/>
</dbReference>
<evidence type="ECO:0000256" key="1">
    <source>
        <dbReference type="SAM" id="SignalP"/>
    </source>
</evidence>
<dbReference type="OrthoDB" id="5768302at2"/>
<evidence type="ECO:0000313" key="3">
    <source>
        <dbReference type="EMBL" id="SDJ65361.1"/>
    </source>
</evidence>
<keyword evidence="1" id="KW-0732">Signal</keyword>
<name>A0A1G8VGX8_9GAMM</name>
<accession>A0A1G8VGX8</accession>
<dbReference type="InterPro" id="IPR032710">
    <property type="entry name" value="NTF2-like_dom_sf"/>
</dbReference>